<dbReference type="Proteomes" id="UP000002714">
    <property type="component" value="Chromosome"/>
</dbReference>
<accession>Q30TI1</accession>
<evidence type="ECO:0000313" key="1">
    <source>
        <dbReference type="EMBL" id="ABB43700.1"/>
    </source>
</evidence>
<name>Q30TI1_SULDN</name>
<dbReference type="HOGENOM" id="CLU_142106_0_0_7"/>
<keyword evidence="2" id="KW-1185">Reference proteome</keyword>
<dbReference type="OrthoDB" id="5373157at2"/>
<dbReference type="AlphaFoldDB" id="Q30TI1"/>
<sequence>MKNASQIINSIQSRPQFSKLIYYKCIKIVQSMFTPPIQNMINFAYIKNKTLFFVFNHPIGKQEFDNNIQSIKSALKFYMPTECKECDENLFDDIKAFVTHAPKSQNVKTKDIIGTYQERSNGDFNIDIKDEKLNSLAKEIQKIIKETRSHDS</sequence>
<dbReference type="KEGG" id="tdn:Suden_0419"/>
<dbReference type="eggNOG" id="ENOG5031GY7">
    <property type="taxonomic scope" value="Bacteria"/>
</dbReference>
<reference evidence="1 2" key="1">
    <citation type="journal article" date="2008" name="Appl. Environ. Microbiol.">
        <title>Genome of the epsilonproteobacterial chemolithoautotroph Sulfurimonas denitrificans.</title>
        <authorList>
            <person name="Sievert S.M."/>
            <person name="Scott K.M."/>
            <person name="Klotz M.G."/>
            <person name="Chain P.S.G."/>
            <person name="Hauser L.J."/>
            <person name="Hemp J."/>
            <person name="Huegler M."/>
            <person name="Land M."/>
            <person name="Lapidus A."/>
            <person name="Larimer F.W."/>
            <person name="Lucas S."/>
            <person name="Malfatti S.A."/>
            <person name="Meyer F."/>
            <person name="Paulsen I.T."/>
            <person name="Ren Q."/>
            <person name="Simon J."/>
            <person name="Bailey K."/>
            <person name="Diaz E."/>
            <person name="Fitzpatrick K.A."/>
            <person name="Glover B."/>
            <person name="Gwatney N."/>
            <person name="Korajkic A."/>
            <person name="Long A."/>
            <person name="Mobberley J.M."/>
            <person name="Pantry S.N."/>
            <person name="Pazder G."/>
            <person name="Peterson S."/>
            <person name="Quintanilla J.D."/>
            <person name="Sprinkle R."/>
            <person name="Stephens J."/>
            <person name="Thomas P."/>
            <person name="Vaughn R."/>
            <person name="Weber M.J."/>
            <person name="Wooten L.L."/>
        </authorList>
    </citation>
    <scope>NUCLEOTIDE SEQUENCE [LARGE SCALE GENOMIC DNA]</scope>
    <source>
        <strain evidence="2">ATCC 33889 / DSM 1251</strain>
    </source>
</reference>
<dbReference type="STRING" id="326298.Suden_0419"/>
<protein>
    <submittedName>
        <fullName evidence="1">Uncharacterized protein</fullName>
    </submittedName>
</protein>
<dbReference type="EMBL" id="CP000153">
    <property type="protein sequence ID" value="ABB43700.1"/>
    <property type="molecule type" value="Genomic_DNA"/>
</dbReference>
<proteinExistence type="predicted"/>
<organism evidence="1 2">
    <name type="scientific">Sulfurimonas denitrificans (strain ATCC 33889 / DSM 1251)</name>
    <name type="common">Thiomicrospira denitrificans (strain ATCC 33889 / DSM 1251)</name>
    <dbReference type="NCBI Taxonomy" id="326298"/>
    <lineage>
        <taxon>Bacteria</taxon>
        <taxon>Pseudomonadati</taxon>
        <taxon>Campylobacterota</taxon>
        <taxon>Epsilonproteobacteria</taxon>
        <taxon>Campylobacterales</taxon>
        <taxon>Sulfurimonadaceae</taxon>
        <taxon>Sulfurimonas</taxon>
    </lineage>
</organism>
<gene>
    <name evidence="1" type="ordered locus">Suden_0419</name>
</gene>
<evidence type="ECO:0000313" key="2">
    <source>
        <dbReference type="Proteomes" id="UP000002714"/>
    </source>
</evidence>